<protein>
    <submittedName>
        <fullName evidence="1">Uncharacterized protein</fullName>
    </submittedName>
</protein>
<dbReference type="EMBL" id="CP071869">
    <property type="protein sequence ID" value="QTE23340.1"/>
    <property type="molecule type" value="Genomic_DNA"/>
</dbReference>
<gene>
    <name evidence="1" type="ORF">J3359_03410</name>
</gene>
<organism evidence="1 2">
    <name type="scientific">Polaribacter cellanae</name>
    <dbReference type="NCBI Taxonomy" id="2818493"/>
    <lineage>
        <taxon>Bacteria</taxon>
        <taxon>Pseudomonadati</taxon>
        <taxon>Bacteroidota</taxon>
        <taxon>Flavobacteriia</taxon>
        <taxon>Flavobacteriales</taxon>
        <taxon>Flavobacteriaceae</taxon>
    </lineage>
</organism>
<evidence type="ECO:0000313" key="1">
    <source>
        <dbReference type="EMBL" id="QTE23340.1"/>
    </source>
</evidence>
<proteinExistence type="predicted"/>
<keyword evidence="2" id="KW-1185">Reference proteome</keyword>
<sequence>MILLLVKCTVIKKKDIVLNNKNITTSIGLSIDGVFFGVDKKGYISSFVLYENGCYLIGINSDLSLGNYTKLFYEKDKNFDSLGSNKFGNNWSRLKKWDTFSRSWGKYKIINDTLVAYSEGKAGFSKILNYANYYKIINKNKLTHFKTEIDGSERFVRNQLYELKRIKRPTLICK</sequence>
<dbReference type="Proteomes" id="UP000663920">
    <property type="component" value="Chromosome"/>
</dbReference>
<reference evidence="1 2" key="1">
    <citation type="submission" date="2021-03" db="EMBL/GenBank/DDBJ databases">
        <title>Complete genome of Polaribacter_sp.SM13.</title>
        <authorList>
            <person name="Jeong S.W."/>
            <person name="Bae J.W."/>
        </authorList>
    </citation>
    <scope>NUCLEOTIDE SEQUENCE [LARGE SCALE GENOMIC DNA]</scope>
    <source>
        <strain evidence="1 2">SM13</strain>
    </source>
</reference>
<name>A0A975H9U1_9FLAO</name>
<dbReference type="KEGG" id="pcea:J3359_03410"/>
<dbReference type="AlphaFoldDB" id="A0A975H9U1"/>
<accession>A0A975H9U1</accession>
<dbReference type="RefSeq" id="WP_208079351.1">
    <property type="nucleotide sequence ID" value="NZ_CP071869.1"/>
</dbReference>
<evidence type="ECO:0000313" key="2">
    <source>
        <dbReference type="Proteomes" id="UP000663920"/>
    </source>
</evidence>